<dbReference type="PROSITE" id="PS00722">
    <property type="entry name" value="FTHFS_2"/>
    <property type="match status" value="1"/>
</dbReference>
<dbReference type="EC" id="6.3.4.3" evidence="8"/>
<comment type="catalytic activity">
    <reaction evidence="6 8">
        <text>(6S)-5,6,7,8-tetrahydrofolate + formate + ATP = (6R)-10-formyltetrahydrofolate + ADP + phosphate</text>
        <dbReference type="Rhea" id="RHEA:20221"/>
        <dbReference type="ChEBI" id="CHEBI:15740"/>
        <dbReference type="ChEBI" id="CHEBI:30616"/>
        <dbReference type="ChEBI" id="CHEBI:43474"/>
        <dbReference type="ChEBI" id="CHEBI:57453"/>
        <dbReference type="ChEBI" id="CHEBI:195366"/>
        <dbReference type="ChEBI" id="CHEBI:456216"/>
        <dbReference type="EC" id="6.3.4.3"/>
    </reaction>
</comment>
<evidence type="ECO:0000256" key="1">
    <source>
        <dbReference type="ARBA" id="ARBA00004777"/>
    </source>
</evidence>
<organism evidence="9 10">
    <name type="scientific">Streptococcus cuniculi</name>
    <dbReference type="NCBI Taxonomy" id="1432788"/>
    <lineage>
        <taxon>Bacteria</taxon>
        <taxon>Bacillati</taxon>
        <taxon>Bacillota</taxon>
        <taxon>Bacilli</taxon>
        <taxon>Lactobacillales</taxon>
        <taxon>Streptococcaceae</taxon>
        <taxon>Streptococcus</taxon>
    </lineage>
</organism>
<dbReference type="OrthoDB" id="9761733at2"/>
<dbReference type="InterPro" id="IPR000559">
    <property type="entry name" value="Formate_THF_ligase"/>
</dbReference>
<dbReference type="Gene3D" id="3.40.50.300">
    <property type="entry name" value="P-loop containing nucleotide triphosphate hydrolases"/>
    <property type="match status" value="1"/>
</dbReference>
<feature type="binding site" evidence="8">
    <location>
        <begin position="65"/>
        <end position="72"/>
    </location>
    <ligand>
        <name>ATP</name>
        <dbReference type="ChEBI" id="CHEBI:30616"/>
    </ligand>
</feature>
<dbReference type="SUPFAM" id="SSF52540">
    <property type="entry name" value="P-loop containing nucleoside triphosphate hydrolases"/>
    <property type="match status" value="1"/>
</dbReference>
<evidence type="ECO:0000256" key="8">
    <source>
        <dbReference type="HAMAP-Rule" id="MF_01543"/>
    </source>
</evidence>
<dbReference type="InterPro" id="IPR020628">
    <property type="entry name" value="Formate_THF_ligase_CS"/>
</dbReference>
<dbReference type="HAMAP" id="MF_01543">
    <property type="entry name" value="FTHFS"/>
    <property type="match status" value="1"/>
</dbReference>
<dbReference type="UniPathway" id="UPA00193"/>
<comment type="pathway">
    <text evidence="1 8">One-carbon metabolism; tetrahydrofolate interconversion.</text>
</comment>
<dbReference type="RefSeq" id="WP_075104214.1">
    <property type="nucleotide sequence ID" value="NZ_MSJM01000002.1"/>
</dbReference>
<accession>A0A1Q8E9M9</accession>
<dbReference type="Proteomes" id="UP000186890">
    <property type="component" value="Unassembled WGS sequence"/>
</dbReference>
<name>A0A1Q8E9M9_9STRE</name>
<sequence>MKTDIEIAQNVVLQPIVDVVEKVGIGYDDLELYGKYKAKLSFDKIEAVKENDLGKLILVTAINPTPAGEGKSTVTIGLADALSKIGKKTMIALREPSLGPVMGIKGGAAGGGYAQVLPMEDINLHFTGDMHAITTANNALSALIDNHLHQGNSLGIDQRRIIWKRVVDLNDRALRKVTVGLGGPLNGIPREDGFDITVASEIMAILCLATDVNDLKERLARIVIGYRFDRSPVYVRDLAVEGALTLLLKDALKPNLVQTIYGTPAFVHGGPFANIAHGCNSVLATSTALRLTDYVVTEAGFGADLGAEKFLDIKTPNLPKAPDAVVIVATLRALKMHGGLAKDQLSEENVAAVRAGFANLKRHVQNVKKYGIPAVVAINEFVSDTPAEIAALKELCATIDVPVELASVWANGAEGGVDLAETLVETIATNPANYQRLYKADDSLEEKVTKIVTEIYGGTGVVFEKKARTQLAEFAKNGWDSLPVCMAKTQYSFSDDPTALGAPENFDITVREFVPKLGAGFIVALTGDVMTMPGLPKQPAALNMDVAENGDAIGLF</sequence>
<dbReference type="InterPro" id="IPR027417">
    <property type="entry name" value="P-loop_NTPase"/>
</dbReference>
<dbReference type="AlphaFoldDB" id="A0A1Q8E9M9"/>
<reference evidence="10" key="1">
    <citation type="submission" date="2016-12" db="EMBL/GenBank/DDBJ databases">
        <authorList>
            <person name="Gulvik C.A."/>
        </authorList>
    </citation>
    <scope>NUCLEOTIDE SEQUENCE [LARGE SCALE GENOMIC DNA]</scope>
    <source>
        <strain evidence="10">NED12-00049-6B</strain>
    </source>
</reference>
<keyword evidence="10" id="KW-1185">Reference proteome</keyword>
<evidence type="ECO:0000256" key="4">
    <source>
        <dbReference type="ARBA" id="ARBA00022741"/>
    </source>
</evidence>
<evidence type="ECO:0000256" key="6">
    <source>
        <dbReference type="ARBA" id="ARBA00049033"/>
    </source>
</evidence>
<dbReference type="CDD" id="cd00477">
    <property type="entry name" value="FTHFS"/>
    <property type="match status" value="1"/>
</dbReference>
<dbReference type="EMBL" id="MSJM01000002">
    <property type="protein sequence ID" value="OLF48492.1"/>
    <property type="molecule type" value="Genomic_DNA"/>
</dbReference>
<keyword evidence="5 8" id="KW-0067">ATP-binding</keyword>
<gene>
    <name evidence="8" type="primary">fhs</name>
    <name evidence="9" type="ORF">BU202_02440</name>
</gene>
<keyword evidence="3 8" id="KW-0436">Ligase</keyword>
<dbReference type="PROSITE" id="PS00721">
    <property type="entry name" value="FTHFS_1"/>
    <property type="match status" value="1"/>
</dbReference>
<dbReference type="GO" id="GO:0005524">
    <property type="term" value="F:ATP binding"/>
    <property type="evidence" value="ECO:0007669"/>
    <property type="project" value="UniProtKB-UniRule"/>
</dbReference>
<dbReference type="Gene3D" id="3.30.1510.10">
    <property type="entry name" value="Domain 2, N(10)-formyltetrahydrofolate synthetase"/>
    <property type="match status" value="1"/>
</dbReference>
<dbReference type="GO" id="GO:0004329">
    <property type="term" value="F:formate-tetrahydrofolate ligase activity"/>
    <property type="evidence" value="ECO:0007669"/>
    <property type="project" value="UniProtKB-UniRule"/>
</dbReference>
<comment type="similarity">
    <text evidence="7 8">Belongs to the formate--tetrahydrofolate ligase family.</text>
</comment>
<dbReference type="GO" id="GO:0035999">
    <property type="term" value="P:tetrahydrofolate interconversion"/>
    <property type="evidence" value="ECO:0007669"/>
    <property type="project" value="UniProtKB-UniRule"/>
</dbReference>
<evidence type="ECO:0000256" key="2">
    <source>
        <dbReference type="ARBA" id="ARBA00022563"/>
    </source>
</evidence>
<evidence type="ECO:0000256" key="7">
    <source>
        <dbReference type="ARBA" id="ARBA00061363"/>
    </source>
</evidence>
<dbReference type="FunFam" id="3.10.410.10:FF:000001">
    <property type="entry name" value="Putative formate--tetrahydrofolate ligase"/>
    <property type="match status" value="1"/>
</dbReference>
<dbReference type="Gene3D" id="3.10.410.10">
    <property type="entry name" value="Formyltetrahydrofolate synthetase, domain 3"/>
    <property type="match status" value="1"/>
</dbReference>
<evidence type="ECO:0000256" key="5">
    <source>
        <dbReference type="ARBA" id="ARBA00022840"/>
    </source>
</evidence>
<keyword evidence="4 8" id="KW-0547">Nucleotide-binding</keyword>
<dbReference type="FunFam" id="3.30.1510.10:FF:000001">
    <property type="entry name" value="Formate--tetrahydrofolate ligase"/>
    <property type="match status" value="1"/>
</dbReference>
<dbReference type="NCBIfam" id="NF010030">
    <property type="entry name" value="PRK13505.1"/>
    <property type="match status" value="1"/>
</dbReference>
<keyword evidence="2 8" id="KW-0554">One-carbon metabolism</keyword>
<dbReference type="Pfam" id="PF01268">
    <property type="entry name" value="FTHFS"/>
    <property type="match status" value="1"/>
</dbReference>
<evidence type="ECO:0000313" key="9">
    <source>
        <dbReference type="EMBL" id="OLF48492.1"/>
    </source>
</evidence>
<comment type="caution">
    <text evidence="9">The sequence shown here is derived from an EMBL/GenBank/DDBJ whole genome shotgun (WGS) entry which is preliminary data.</text>
</comment>
<evidence type="ECO:0000313" key="10">
    <source>
        <dbReference type="Proteomes" id="UP000186890"/>
    </source>
</evidence>
<proteinExistence type="inferred from homology"/>
<evidence type="ECO:0000256" key="3">
    <source>
        <dbReference type="ARBA" id="ARBA00022598"/>
    </source>
</evidence>
<protein>
    <recommendedName>
        <fullName evidence="8">Formate--tetrahydrofolate ligase</fullName>
        <ecNumber evidence="8">6.3.4.3</ecNumber>
    </recommendedName>
    <alternativeName>
        <fullName evidence="8">Formyltetrahydrofolate synthetase</fullName>
        <shortName evidence="8">FHS</shortName>
        <shortName evidence="8">FTHFS</shortName>
    </alternativeName>
</protein>